<feature type="compositionally biased region" description="Low complexity" evidence="1">
    <location>
        <begin position="17"/>
        <end position="34"/>
    </location>
</feature>
<reference evidence="3" key="1">
    <citation type="journal article" date="2011" name="PLoS Genet.">
        <title>Genomic analysis of the necrotrophic fungal pathogens Sclerotinia sclerotiorum and Botrytis cinerea.</title>
        <authorList>
            <person name="Amselem J."/>
            <person name="Cuomo C.A."/>
            <person name="van Kan J.A."/>
            <person name="Viaud M."/>
            <person name="Benito E.P."/>
            <person name="Couloux A."/>
            <person name="Coutinho P.M."/>
            <person name="de Vries R.P."/>
            <person name="Dyer P.S."/>
            <person name="Fillinger S."/>
            <person name="Fournier E."/>
            <person name="Gout L."/>
            <person name="Hahn M."/>
            <person name="Kohn L."/>
            <person name="Lapalu N."/>
            <person name="Plummer K.M."/>
            <person name="Pradier J.M."/>
            <person name="Quevillon E."/>
            <person name="Sharon A."/>
            <person name="Simon A."/>
            <person name="ten Have A."/>
            <person name="Tudzynski B."/>
            <person name="Tudzynski P."/>
            <person name="Wincker P."/>
            <person name="Andrew M."/>
            <person name="Anthouard V."/>
            <person name="Beever R.E."/>
            <person name="Beffa R."/>
            <person name="Benoit I."/>
            <person name="Bouzid O."/>
            <person name="Brault B."/>
            <person name="Chen Z."/>
            <person name="Choquer M."/>
            <person name="Collemare J."/>
            <person name="Cotton P."/>
            <person name="Danchin E.G."/>
            <person name="Da Silva C."/>
            <person name="Gautier A."/>
            <person name="Giraud C."/>
            <person name="Giraud T."/>
            <person name="Gonzalez C."/>
            <person name="Grossetete S."/>
            <person name="Guldener U."/>
            <person name="Henrissat B."/>
            <person name="Howlett B.J."/>
            <person name="Kodira C."/>
            <person name="Kretschmer M."/>
            <person name="Lappartient A."/>
            <person name="Leroch M."/>
            <person name="Levis C."/>
            <person name="Mauceli E."/>
            <person name="Neuveglise C."/>
            <person name="Oeser B."/>
            <person name="Pearson M."/>
            <person name="Poulain J."/>
            <person name="Poussereau N."/>
            <person name="Quesneville H."/>
            <person name="Rascle C."/>
            <person name="Schumacher J."/>
            <person name="Segurens B."/>
            <person name="Sexton A."/>
            <person name="Silva E."/>
            <person name="Sirven C."/>
            <person name="Soanes D.M."/>
            <person name="Talbot N.J."/>
            <person name="Templeton M."/>
            <person name="Yandava C."/>
            <person name="Yarden O."/>
            <person name="Zeng Q."/>
            <person name="Rollins J.A."/>
            <person name="Lebrun M.H."/>
            <person name="Dickman M."/>
        </authorList>
    </citation>
    <scope>NUCLEOTIDE SEQUENCE [LARGE SCALE GENOMIC DNA]</scope>
    <source>
        <strain evidence="3">T4</strain>
    </source>
</reference>
<dbReference type="InParanoid" id="G2YPV0"/>
<gene>
    <name evidence="2" type="ORF">BofuT4_uP136930.1</name>
</gene>
<evidence type="ECO:0000256" key="1">
    <source>
        <dbReference type="SAM" id="MobiDB-lite"/>
    </source>
</evidence>
<protein>
    <submittedName>
        <fullName evidence="2">Uncharacterized protein</fullName>
    </submittedName>
</protein>
<feature type="region of interest" description="Disordered" evidence="1">
    <location>
        <begin position="1"/>
        <end position="49"/>
    </location>
</feature>
<evidence type="ECO:0000313" key="3">
    <source>
        <dbReference type="Proteomes" id="UP000008177"/>
    </source>
</evidence>
<dbReference type="HOGENOM" id="CLU_3142917_0_0_1"/>
<dbReference type="AlphaFoldDB" id="G2YPV0"/>
<evidence type="ECO:0000313" key="2">
    <source>
        <dbReference type="EMBL" id="CCD53648.1"/>
    </source>
</evidence>
<organism evidence="2 3">
    <name type="scientific">Botryotinia fuckeliana (strain T4)</name>
    <name type="common">Noble rot fungus</name>
    <name type="synonym">Botrytis cinerea</name>
    <dbReference type="NCBI Taxonomy" id="999810"/>
    <lineage>
        <taxon>Eukaryota</taxon>
        <taxon>Fungi</taxon>
        <taxon>Dikarya</taxon>
        <taxon>Ascomycota</taxon>
        <taxon>Pezizomycotina</taxon>
        <taxon>Leotiomycetes</taxon>
        <taxon>Helotiales</taxon>
        <taxon>Sclerotiniaceae</taxon>
        <taxon>Botrytis</taxon>
    </lineage>
</organism>
<name>G2YPV0_BOTF4</name>
<sequence>MKTSAKKHLLVPPTPPEEATSPSSYSSYLCSSPDHSSDLDSARWRARTV</sequence>
<accession>G2YPV0</accession>
<dbReference type="Proteomes" id="UP000008177">
    <property type="component" value="Unplaced contigs"/>
</dbReference>
<proteinExistence type="predicted"/>
<dbReference type="EMBL" id="FQ790347">
    <property type="protein sequence ID" value="CCD53648.1"/>
    <property type="molecule type" value="Genomic_DNA"/>
</dbReference>